<reference evidence="2" key="1">
    <citation type="journal article" date="2012" name="Nature">
        <title>The tomato genome sequence provides insights into fleshy fruit evolution.</title>
        <authorList>
            <consortium name="Tomato Genome Consortium"/>
        </authorList>
    </citation>
    <scope>NUCLEOTIDE SEQUENCE [LARGE SCALE GENOMIC DNA]</scope>
    <source>
        <strain evidence="2">cv. Heinz 1706</strain>
    </source>
</reference>
<dbReference type="Gramene" id="Solyc02g063100.2.1">
    <property type="protein sequence ID" value="Solyc02g063100.2.1.1"/>
    <property type="gene ID" value="Solyc02g063100.2"/>
</dbReference>
<proteinExistence type="predicted"/>
<dbReference type="AlphaFoldDB" id="A0A3Q7F0T8"/>
<dbReference type="Proteomes" id="UP000004994">
    <property type="component" value="Chromosome 2"/>
</dbReference>
<dbReference type="EnsemblPlants" id="Solyc02g063100.2.1">
    <property type="protein sequence ID" value="Solyc02g063100.2.1.1"/>
    <property type="gene ID" value="Solyc02g063100.2"/>
</dbReference>
<keyword evidence="3" id="KW-1185">Reference proteome</keyword>
<accession>A0A3Q7F0T8</accession>
<reference evidence="2" key="2">
    <citation type="submission" date="2019-01" db="UniProtKB">
        <authorList>
            <consortium name="EnsemblPlants"/>
        </authorList>
    </citation>
    <scope>IDENTIFICATION</scope>
    <source>
        <strain evidence="2">cv. Heinz 1706</strain>
    </source>
</reference>
<dbReference type="PaxDb" id="4081-Solyc02g063100.1.1"/>
<evidence type="ECO:0000256" key="1">
    <source>
        <dbReference type="SAM" id="MobiDB-lite"/>
    </source>
</evidence>
<feature type="region of interest" description="Disordered" evidence="1">
    <location>
        <begin position="1"/>
        <end position="26"/>
    </location>
</feature>
<dbReference type="InParanoid" id="A0A3Q7F0T8"/>
<feature type="compositionally biased region" description="Gly residues" evidence="1">
    <location>
        <begin position="1"/>
        <end position="11"/>
    </location>
</feature>
<sequence length="104" mass="10727">MVPRGWGGGVSGHNSASRSKGGVSGTGCVCLRARRCLEVGGREVWGGWSQERWCLEVVSGHDDNSRPRGGGGGSGLRGGCLGVRWCPEALEEEMRGGGGLEAGE</sequence>
<evidence type="ECO:0000313" key="3">
    <source>
        <dbReference type="Proteomes" id="UP000004994"/>
    </source>
</evidence>
<name>A0A3Q7F0T8_SOLLC</name>
<protein>
    <submittedName>
        <fullName evidence="2">Uncharacterized protein</fullName>
    </submittedName>
</protein>
<evidence type="ECO:0000313" key="2">
    <source>
        <dbReference type="EnsemblPlants" id="Solyc02g063100.2.1.1"/>
    </source>
</evidence>
<organism evidence="2">
    <name type="scientific">Solanum lycopersicum</name>
    <name type="common">Tomato</name>
    <name type="synonym">Lycopersicon esculentum</name>
    <dbReference type="NCBI Taxonomy" id="4081"/>
    <lineage>
        <taxon>Eukaryota</taxon>
        <taxon>Viridiplantae</taxon>
        <taxon>Streptophyta</taxon>
        <taxon>Embryophyta</taxon>
        <taxon>Tracheophyta</taxon>
        <taxon>Spermatophyta</taxon>
        <taxon>Magnoliopsida</taxon>
        <taxon>eudicotyledons</taxon>
        <taxon>Gunneridae</taxon>
        <taxon>Pentapetalae</taxon>
        <taxon>asterids</taxon>
        <taxon>lamiids</taxon>
        <taxon>Solanales</taxon>
        <taxon>Solanaceae</taxon>
        <taxon>Solanoideae</taxon>
        <taxon>Solaneae</taxon>
        <taxon>Solanum</taxon>
        <taxon>Solanum subgen. Lycopersicon</taxon>
    </lineage>
</organism>